<evidence type="ECO:0000256" key="1">
    <source>
        <dbReference type="ARBA" id="ARBA00001231"/>
    </source>
</evidence>
<proteinExistence type="inferred from homology"/>
<dbReference type="Pfam" id="PF00933">
    <property type="entry name" value="Glyco_hydro_3"/>
    <property type="match status" value="1"/>
</dbReference>
<dbReference type="EC" id="3.2.1.52" evidence="3"/>
<evidence type="ECO:0000313" key="7">
    <source>
        <dbReference type="EMBL" id="SVD90266.1"/>
    </source>
</evidence>
<accession>A0A382Z437</accession>
<keyword evidence="4" id="KW-0378">Hydrolase</keyword>
<dbReference type="AlphaFoldDB" id="A0A382Z437"/>
<evidence type="ECO:0000256" key="5">
    <source>
        <dbReference type="ARBA" id="ARBA00023295"/>
    </source>
</evidence>
<evidence type="ECO:0000256" key="3">
    <source>
        <dbReference type="ARBA" id="ARBA00012663"/>
    </source>
</evidence>
<dbReference type="GO" id="GO:0004563">
    <property type="term" value="F:beta-N-acetylhexosaminidase activity"/>
    <property type="evidence" value="ECO:0007669"/>
    <property type="project" value="UniProtKB-EC"/>
</dbReference>
<dbReference type="GO" id="GO:0009254">
    <property type="term" value="P:peptidoglycan turnover"/>
    <property type="evidence" value="ECO:0007669"/>
    <property type="project" value="TreeGrafter"/>
</dbReference>
<dbReference type="PANTHER" id="PTHR30480:SF13">
    <property type="entry name" value="BETA-HEXOSAMINIDASE"/>
    <property type="match status" value="1"/>
</dbReference>
<dbReference type="EMBL" id="UINC01180862">
    <property type="protein sequence ID" value="SVD90266.1"/>
    <property type="molecule type" value="Genomic_DNA"/>
</dbReference>
<dbReference type="InterPro" id="IPR001764">
    <property type="entry name" value="Glyco_hydro_3_N"/>
</dbReference>
<dbReference type="InterPro" id="IPR017853">
    <property type="entry name" value="GH"/>
</dbReference>
<dbReference type="InterPro" id="IPR050226">
    <property type="entry name" value="NagZ_Beta-hexosaminidase"/>
</dbReference>
<evidence type="ECO:0000259" key="6">
    <source>
        <dbReference type="Pfam" id="PF00933"/>
    </source>
</evidence>
<comment type="similarity">
    <text evidence="2">Belongs to the glycosyl hydrolase 3 family.</text>
</comment>
<evidence type="ECO:0000256" key="2">
    <source>
        <dbReference type="ARBA" id="ARBA00005336"/>
    </source>
</evidence>
<dbReference type="InterPro" id="IPR036962">
    <property type="entry name" value="Glyco_hydro_3_N_sf"/>
</dbReference>
<protein>
    <recommendedName>
        <fullName evidence="3">beta-N-acetylhexosaminidase</fullName>
        <ecNumber evidence="3">3.2.1.52</ecNumber>
    </recommendedName>
</protein>
<dbReference type="SUPFAM" id="SSF51445">
    <property type="entry name" value="(Trans)glycosidases"/>
    <property type="match status" value="1"/>
</dbReference>
<reference evidence="7" key="1">
    <citation type="submission" date="2018-05" db="EMBL/GenBank/DDBJ databases">
        <authorList>
            <person name="Lanie J.A."/>
            <person name="Ng W.-L."/>
            <person name="Kazmierczak K.M."/>
            <person name="Andrzejewski T.M."/>
            <person name="Davidsen T.M."/>
            <person name="Wayne K.J."/>
            <person name="Tettelin H."/>
            <person name="Glass J.I."/>
            <person name="Rusch D."/>
            <person name="Podicherti R."/>
            <person name="Tsui H.-C.T."/>
            <person name="Winkler M.E."/>
        </authorList>
    </citation>
    <scope>NUCLEOTIDE SEQUENCE</scope>
</reference>
<dbReference type="GO" id="GO:0005975">
    <property type="term" value="P:carbohydrate metabolic process"/>
    <property type="evidence" value="ECO:0007669"/>
    <property type="project" value="InterPro"/>
</dbReference>
<keyword evidence="5" id="KW-0326">Glycosidase</keyword>
<feature type="non-terminal residue" evidence="7">
    <location>
        <position position="259"/>
    </location>
</feature>
<feature type="non-terminal residue" evidence="7">
    <location>
        <position position="1"/>
    </location>
</feature>
<evidence type="ECO:0000256" key="4">
    <source>
        <dbReference type="ARBA" id="ARBA00022801"/>
    </source>
</evidence>
<comment type="catalytic activity">
    <reaction evidence="1">
        <text>Hydrolysis of terminal non-reducing N-acetyl-D-hexosamine residues in N-acetyl-beta-D-hexosaminides.</text>
        <dbReference type="EC" id="3.2.1.52"/>
    </reaction>
</comment>
<name>A0A382Z437_9ZZZZ</name>
<gene>
    <name evidence="7" type="ORF">METZ01_LOCUS443120</name>
</gene>
<dbReference type="PANTHER" id="PTHR30480">
    <property type="entry name" value="BETA-HEXOSAMINIDASE-RELATED"/>
    <property type="match status" value="1"/>
</dbReference>
<feature type="domain" description="Glycoside hydrolase family 3 N-terminal" evidence="6">
    <location>
        <begin position="9"/>
        <end position="259"/>
    </location>
</feature>
<organism evidence="7">
    <name type="scientific">marine metagenome</name>
    <dbReference type="NCBI Taxonomy" id="408172"/>
    <lineage>
        <taxon>unclassified sequences</taxon>
        <taxon>metagenomes</taxon>
        <taxon>ecological metagenomes</taxon>
    </lineage>
</organism>
<sequence>NKKEILFLKTYRPWGVILFSRNINTISQTQELTNHIKKIFKDKYYPILIDEEGGRVSRLKKFIDNSVFSADFFGKLFIKDKKKFNIYFDVYVKQIGHLLNILGININSVPVLDVRRKITNKIIGNRSYSSKAKIVSKIGKFCISNLHKQRIATIIKHIPGHGLAKVDSHKKLPIVNKSLREMNKIDFFPFKNNKSLLAMTAHIIYLNVDKNNAATHSKKVIKLIRKKIGYKNLILSDDISMNALKYSITENTIRAFNAG</sequence>
<dbReference type="Gene3D" id="3.20.20.300">
    <property type="entry name" value="Glycoside hydrolase, family 3, N-terminal domain"/>
    <property type="match status" value="1"/>
</dbReference>